<keyword evidence="1" id="KW-1133">Transmembrane helix</keyword>
<feature type="transmembrane region" description="Helical" evidence="1">
    <location>
        <begin position="86"/>
        <end position="105"/>
    </location>
</feature>
<dbReference type="Proteomes" id="UP000223913">
    <property type="component" value="Unassembled WGS sequence"/>
</dbReference>
<evidence type="ECO:0000313" key="3">
    <source>
        <dbReference type="Proteomes" id="UP000223913"/>
    </source>
</evidence>
<comment type="caution">
    <text evidence="2">The sequence shown here is derived from an EMBL/GenBank/DDBJ whole genome shotgun (WGS) entry which is preliminary data.</text>
</comment>
<feature type="transmembrane region" description="Helical" evidence="1">
    <location>
        <begin position="192"/>
        <end position="208"/>
    </location>
</feature>
<gene>
    <name evidence="2" type="ORF">CRP01_28320</name>
</gene>
<accession>A0A2D0N4I2</accession>
<evidence type="ECO:0000313" key="2">
    <source>
        <dbReference type="EMBL" id="PHN03300.1"/>
    </source>
</evidence>
<feature type="transmembrane region" description="Helical" evidence="1">
    <location>
        <begin position="12"/>
        <end position="33"/>
    </location>
</feature>
<sequence length="225" mass="25692">MKNWIAVRSNNLLFNFLLFFIGLTFMLVWLPLLRCFFDGASYSWGQWYFGRQLSSAGVSADYFILIPFLLLYVALFHAFYYQKNRLVFYGLMIAWWFHFWGNLLLDIFVHGDTLFHGDTLNVHVSLTAIILPLALLALLLIVAVIRKDQTMETVNLPRSSTGNLRTWIILGPLPLQAVLFMIGEPHALTDEIAVLITIVQSLAIPFLFTPGRVRETETAAELYAG</sequence>
<name>A0A2D0N4I2_FLAN2</name>
<keyword evidence="1" id="KW-0812">Transmembrane</keyword>
<reference evidence="2 3" key="1">
    <citation type="submission" date="2017-10" db="EMBL/GenBank/DDBJ databases">
        <title>The draft genome sequence of Lewinella nigricans NBRC 102662.</title>
        <authorList>
            <person name="Wang K."/>
        </authorList>
    </citation>
    <scope>NUCLEOTIDE SEQUENCE [LARGE SCALE GENOMIC DNA]</scope>
    <source>
        <strain evidence="2 3">NBRC 102662</strain>
    </source>
</reference>
<dbReference type="RefSeq" id="WP_099153429.1">
    <property type="nucleotide sequence ID" value="NZ_PDUD01000033.1"/>
</dbReference>
<dbReference type="AlphaFoldDB" id="A0A2D0N4I2"/>
<feature type="transmembrane region" description="Helical" evidence="1">
    <location>
        <begin position="53"/>
        <end position="74"/>
    </location>
</feature>
<proteinExistence type="predicted"/>
<keyword evidence="1" id="KW-0472">Membrane</keyword>
<feature type="transmembrane region" description="Helical" evidence="1">
    <location>
        <begin position="166"/>
        <end position="186"/>
    </location>
</feature>
<dbReference type="OrthoDB" id="1492362at2"/>
<evidence type="ECO:0000256" key="1">
    <source>
        <dbReference type="SAM" id="Phobius"/>
    </source>
</evidence>
<organism evidence="2 3">
    <name type="scientific">Flavilitoribacter nigricans (strain ATCC 23147 / DSM 23189 / NBRC 102662 / NCIMB 1420 / SS-2)</name>
    <name type="common">Lewinella nigricans</name>
    <dbReference type="NCBI Taxonomy" id="1122177"/>
    <lineage>
        <taxon>Bacteria</taxon>
        <taxon>Pseudomonadati</taxon>
        <taxon>Bacteroidota</taxon>
        <taxon>Saprospiria</taxon>
        <taxon>Saprospirales</taxon>
        <taxon>Lewinellaceae</taxon>
        <taxon>Flavilitoribacter</taxon>
    </lineage>
</organism>
<keyword evidence="3" id="KW-1185">Reference proteome</keyword>
<protein>
    <submittedName>
        <fullName evidence="2">Ubiquinol cytochrome C oxidoreductase</fullName>
    </submittedName>
</protein>
<feature type="transmembrane region" description="Helical" evidence="1">
    <location>
        <begin position="125"/>
        <end position="145"/>
    </location>
</feature>
<dbReference type="EMBL" id="PDUD01000033">
    <property type="protein sequence ID" value="PHN03300.1"/>
    <property type="molecule type" value="Genomic_DNA"/>
</dbReference>